<reference evidence="2 3" key="1">
    <citation type="submission" date="2016-06" db="EMBL/GenBank/DDBJ databases">
        <authorList>
            <person name="Kjaerup R.B."/>
            <person name="Dalgaard T.S."/>
            <person name="Juul-Madsen H.R."/>
        </authorList>
    </citation>
    <scope>NUCLEOTIDE SEQUENCE [LARGE SCALE GENOMIC DNA]</scope>
</reference>
<proteinExistence type="predicted"/>
<name>A0A1X7RT56_ZYMT9</name>
<evidence type="ECO:0000313" key="2">
    <source>
        <dbReference type="EMBL" id="SMQ50633.1"/>
    </source>
</evidence>
<keyword evidence="1" id="KW-0732">Signal</keyword>
<evidence type="ECO:0000256" key="1">
    <source>
        <dbReference type="SAM" id="SignalP"/>
    </source>
</evidence>
<accession>A0A1X7RT56</accession>
<protein>
    <recommendedName>
        <fullName evidence="4">Ecp2 effector protein domain-containing protein</fullName>
    </recommendedName>
</protein>
<keyword evidence="3" id="KW-1185">Reference proteome</keyword>
<evidence type="ECO:0008006" key="4">
    <source>
        <dbReference type="Google" id="ProtNLM"/>
    </source>
</evidence>
<feature type="chain" id="PRO_5013367380" description="Ecp2 effector protein domain-containing protein" evidence="1">
    <location>
        <begin position="20"/>
        <end position="179"/>
    </location>
</feature>
<dbReference type="EMBL" id="LT853696">
    <property type="protein sequence ID" value="SMQ50633.1"/>
    <property type="molecule type" value="Genomic_DNA"/>
</dbReference>
<gene>
    <name evidence="2" type="ORF">ZT3D7_G5786</name>
</gene>
<sequence length="179" mass="18591">MHFQTIFAAGLLQAAAVSAVHYLTPDNAGRNKGANYCGQYAPMDDQFGLKSCSQEDVQLLINSFLATPDAYISIGTSWARAGTAGACAFSIAVIPGQLNGNGVLGGFADFADLSQNALWAAQNAGAATGGWLHPRVDSSGTLPCDQPPANGGHDNQVYVQFIVASSESNPPQLTLPPHN</sequence>
<evidence type="ECO:0000313" key="3">
    <source>
        <dbReference type="Proteomes" id="UP000215127"/>
    </source>
</evidence>
<organism evidence="2 3">
    <name type="scientific">Zymoseptoria tritici (strain ST99CH_3D7)</name>
    <dbReference type="NCBI Taxonomy" id="1276538"/>
    <lineage>
        <taxon>Eukaryota</taxon>
        <taxon>Fungi</taxon>
        <taxon>Dikarya</taxon>
        <taxon>Ascomycota</taxon>
        <taxon>Pezizomycotina</taxon>
        <taxon>Dothideomycetes</taxon>
        <taxon>Dothideomycetidae</taxon>
        <taxon>Mycosphaerellales</taxon>
        <taxon>Mycosphaerellaceae</taxon>
        <taxon>Zymoseptoria</taxon>
    </lineage>
</organism>
<dbReference type="AlphaFoldDB" id="A0A1X7RT56"/>
<feature type="signal peptide" evidence="1">
    <location>
        <begin position="1"/>
        <end position="19"/>
    </location>
</feature>
<dbReference type="Proteomes" id="UP000215127">
    <property type="component" value="Chromosome 5"/>
</dbReference>